<dbReference type="SMART" id="SM00028">
    <property type="entry name" value="TPR"/>
    <property type="match status" value="2"/>
</dbReference>
<feature type="repeat" description="TPR" evidence="1">
    <location>
        <begin position="166"/>
        <end position="199"/>
    </location>
</feature>
<dbReference type="InterPro" id="IPR011990">
    <property type="entry name" value="TPR-like_helical_dom_sf"/>
</dbReference>
<dbReference type="Proteomes" id="UP000660708">
    <property type="component" value="Unassembled WGS sequence"/>
</dbReference>
<dbReference type="EMBL" id="AQHF01000034">
    <property type="protein sequence ID" value="MBE0349165.1"/>
    <property type="molecule type" value="Genomic_DNA"/>
</dbReference>
<dbReference type="AlphaFoldDB" id="A0A8I0N1R2"/>
<keyword evidence="1" id="KW-0802">TPR repeat</keyword>
<dbReference type="PROSITE" id="PS50005">
    <property type="entry name" value="TPR"/>
    <property type="match status" value="1"/>
</dbReference>
<evidence type="ECO:0000313" key="3">
    <source>
        <dbReference type="Proteomes" id="UP000660708"/>
    </source>
</evidence>
<organism evidence="2 3">
    <name type="scientific">Pseudoalteromonas peptidolytica F12-50-A1</name>
    <dbReference type="NCBI Taxonomy" id="1315280"/>
    <lineage>
        <taxon>Bacteria</taxon>
        <taxon>Pseudomonadati</taxon>
        <taxon>Pseudomonadota</taxon>
        <taxon>Gammaproteobacteria</taxon>
        <taxon>Alteromonadales</taxon>
        <taxon>Pseudoalteromonadaceae</taxon>
        <taxon>Pseudoalteromonas</taxon>
    </lineage>
</organism>
<dbReference type="SUPFAM" id="SSF48452">
    <property type="entry name" value="TPR-like"/>
    <property type="match status" value="1"/>
</dbReference>
<comment type="caution">
    <text evidence="2">The sequence shown here is derived from an EMBL/GenBank/DDBJ whole genome shotgun (WGS) entry which is preliminary data.</text>
</comment>
<protein>
    <submittedName>
        <fullName evidence="2">Uncharacterized protein</fullName>
    </submittedName>
</protein>
<proteinExistence type="predicted"/>
<gene>
    <name evidence="2" type="ORF">PPEP_b1103</name>
</gene>
<name>A0A8I0N1R2_9GAMM</name>
<dbReference type="Gene3D" id="1.25.40.10">
    <property type="entry name" value="Tetratricopeptide repeat domain"/>
    <property type="match status" value="1"/>
</dbReference>
<accession>A0A8I0N1R2</accession>
<dbReference type="InterPro" id="IPR019734">
    <property type="entry name" value="TPR_rpt"/>
</dbReference>
<reference evidence="2 3" key="1">
    <citation type="submission" date="2015-06" db="EMBL/GenBank/DDBJ databases">
        <title>Genome sequence of Pseudoalteromonas peptidolytica.</title>
        <authorList>
            <person name="Xie B.-B."/>
            <person name="Rong J.-C."/>
            <person name="Qin Q.-L."/>
            <person name="Zhang Y.-Z."/>
        </authorList>
    </citation>
    <scope>NUCLEOTIDE SEQUENCE [LARGE SCALE GENOMIC DNA]</scope>
    <source>
        <strain evidence="2 3">F12-50-A1</strain>
    </source>
</reference>
<evidence type="ECO:0000313" key="2">
    <source>
        <dbReference type="EMBL" id="MBE0349165.1"/>
    </source>
</evidence>
<sequence length="323" mass="36440">MLAIVLFTLMTNSGVGLDWVSLNSLVKNKPGEAIQAYQIALSRDDLTLRDYYRLHSLAIRAGAITFNNSVLLTALEALKNKDFDALIEENKVKLLANIGVAYRYREQNQQAIWHYRCAMNEATSSQYKAALKVNIAIAYTRINQPSLGYSLLKNIEKRFLPDYMRAGLATALGNITFALGESEEALRYFQEAAKQYRDDENYKAMRQVSVNSLGIHLLNEDFASYHKVLAEVELDDELMSAKQHYLSWLTELERLLKQGSNKPNLNTPDIMKAYALGAAKEDYAAMVNAHIDKFSLSIPKVDAQIVVKEPLPIELGKPWCLNL</sequence>
<evidence type="ECO:0000256" key="1">
    <source>
        <dbReference type="PROSITE-ProRule" id="PRU00339"/>
    </source>
</evidence>
<dbReference type="RefSeq" id="WP_211091668.1">
    <property type="nucleotide sequence ID" value="NZ_AQHF01000034.1"/>
</dbReference>
<keyword evidence="3" id="KW-1185">Reference proteome</keyword>